<sequence length="39" mass="4596">MEITQACARTGRLNEKCIIVLFLNYQKYISPSSWRTVFD</sequence>
<organism evidence="1 2">
    <name type="scientific">Paraglaciecola mesophila KMM 241</name>
    <dbReference type="NCBI Taxonomy" id="1128912"/>
    <lineage>
        <taxon>Bacteria</taxon>
        <taxon>Pseudomonadati</taxon>
        <taxon>Pseudomonadota</taxon>
        <taxon>Gammaproteobacteria</taxon>
        <taxon>Alteromonadales</taxon>
        <taxon>Alteromonadaceae</taxon>
        <taxon>Paraglaciecola</taxon>
    </lineage>
</organism>
<accession>K6YM80</accession>
<comment type="caution">
    <text evidence="1">The sequence shown here is derived from an EMBL/GenBank/DDBJ whole genome shotgun (WGS) entry which is preliminary data.</text>
</comment>
<dbReference type="AlphaFoldDB" id="K6YM80"/>
<dbReference type="EMBL" id="BAEP01000055">
    <property type="protein sequence ID" value="GAC25116.1"/>
    <property type="molecule type" value="Genomic_DNA"/>
</dbReference>
<evidence type="ECO:0000313" key="2">
    <source>
        <dbReference type="Proteomes" id="UP000006263"/>
    </source>
</evidence>
<reference evidence="1 2" key="1">
    <citation type="journal article" date="2017" name="Antonie Van Leeuwenhoek">
        <title>Rhizobium rhizosphaerae sp. nov., a novel species isolated from rice rhizosphere.</title>
        <authorList>
            <person name="Zhao J.J."/>
            <person name="Zhang J."/>
            <person name="Zhang R.J."/>
            <person name="Zhang C.W."/>
            <person name="Yin H.Q."/>
            <person name="Zhang X.X."/>
        </authorList>
    </citation>
    <scope>NUCLEOTIDE SEQUENCE [LARGE SCALE GENOMIC DNA]</scope>
    <source>
        <strain evidence="1 2">KMM 241</strain>
    </source>
</reference>
<gene>
    <name evidence="1" type="ORF">GMES_2826</name>
</gene>
<evidence type="ECO:0000313" key="1">
    <source>
        <dbReference type="EMBL" id="GAC25116.1"/>
    </source>
</evidence>
<proteinExistence type="predicted"/>
<dbReference type="Proteomes" id="UP000006263">
    <property type="component" value="Unassembled WGS sequence"/>
</dbReference>
<name>K6YM80_9ALTE</name>
<protein>
    <submittedName>
        <fullName evidence="1">Uncharacterized protein</fullName>
    </submittedName>
</protein>